<feature type="region of interest" description="Disordered" evidence="1">
    <location>
        <begin position="1"/>
        <end position="48"/>
    </location>
</feature>
<proteinExistence type="predicted"/>
<evidence type="ECO:0000313" key="2">
    <source>
        <dbReference type="EMBL" id="KAG8065120.1"/>
    </source>
</evidence>
<dbReference type="AlphaFoldDB" id="A0A8J5RZH1"/>
<evidence type="ECO:0000313" key="3">
    <source>
        <dbReference type="Proteomes" id="UP000729402"/>
    </source>
</evidence>
<sequence length="71" mass="7481">MSCRGEFGHGMVTPPMESPAKGMDGIGEGMTLNRNGVVEPTPSKLGRNSIEVTIPDRLNKNGAMVPTLGKL</sequence>
<keyword evidence="3" id="KW-1185">Reference proteome</keyword>
<reference evidence="2" key="1">
    <citation type="journal article" date="2021" name="bioRxiv">
        <title>Whole Genome Assembly and Annotation of Northern Wild Rice, Zizania palustris L., Supports a Whole Genome Duplication in the Zizania Genus.</title>
        <authorList>
            <person name="Haas M."/>
            <person name="Kono T."/>
            <person name="Macchietto M."/>
            <person name="Millas R."/>
            <person name="McGilp L."/>
            <person name="Shao M."/>
            <person name="Duquette J."/>
            <person name="Hirsch C.N."/>
            <person name="Kimball J."/>
        </authorList>
    </citation>
    <scope>NUCLEOTIDE SEQUENCE</scope>
    <source>
        <tissue evidence="2">Fresh leaf tissue</tissue>
    </source>
</reference>
<accession>A0A8J5RZH1</accession>
<dbReference type="Proteomes" id="UP000729402">
    <property type="component" value="Unassembled WGS sequence"/>
</dbReference>
<name>A0A8J5RZH1_ZIZPA</name>
<reference evidence="2" key="2">
    <citation type="submission" date="2021-02" db="EMBL/GenBank/DDBJ databases">
        <authorList>
            <person name="Kimball J.A."/>
            <person name="Haas M.W."/>
            <person name="Macchietto M."/>
            <person name="Kono T."/>
            <person name="Duquette J."/>
            <person name="Shao M."/>
        </authorList>
    </citation>
    <scope>NUCLEOTIDE SEQUENCE</scope>
    <source>
        <tissue evidence="2">Fresh leaf tissue</tissue>
    </source>
</reference>
<protein>
    <submittedName>
        <fullName evidence="2">Uncharacterized protein</fullName>
    </submittedName>
</protein>
<comment type="caution">
    <text evidence="2">The sequence shown here is derived from an EMBL/GenBank/DDBJ whole genome shotgun (WGS) entry which is preliminary data.</text>
</comment>
<dbReference type="EMBL" id="JAAALK010000285">
    <property type="protein sequence ID" value="KAG8065120.1"/>
    <property type="molecule type" value="Genomic_DNA"/>
</dbReference>
<organism evidence="2 3">
    <name type="scientific">Zizania palustris</name>
    <name type="common">Northern wild rice</name>
    <dbReference type="NCBI Taxonomy" id="103762"/>
    <lineage>
        <taxon>Eukaryota</taxon>
        <taxon>Viridiplantae</taxon>
        <taxon>Streptophyta</taxon>
        <taxon>Embryophyta</taxon>
        <taxon>Tracheophyta</taxon>
        <taxon>Spermatophyta</taxon>
        <taxon>Magnoliopsida</taxon>
        <taxon>Liliopsida</taxon>
        <taxon>Poales</taxon>
        <taxon>Poaceae</taxon>
        <taxon>BOP clade</taxon>
        <taxon>Oryzoideae</taxon>
        <taxon>Oryzeae</taxon>
        <taxon>Zizaniinae</taxon>
        <taxon>Zizania</taxon>
    </lineage>
</organism>
<gene>
    <name evidence="2" type="ORF">GUJ93_ZPchr0004g39666</name>
</gene>
<evidence type="ECO:0000256" key="1">
    <source>
        <dbReference type="SAM" id="MobiDB-lite"/>
    </source>
</evidence>